<dbReference type="PROSITE" id="PS51108">
    <property type="entry name" value="PTS_EIID"/>
    <property type="match status" value="1"/>
</dbReference>
<dbReference type="InterPro" id="IPR050303">
    <property type="entry name" value="GatZ_KbaZ_carbometab"/>
</dbReference>
<feature type="transmembrane region" description="Helical" evidence="1">
    <location>
        <begin position="166"/>
        <end position="186"/>
    </location>
</feature>
<dbReference type="OrthoDB" id="9795582at2"/>
<comment type="caution">
    <text evidence="2">The sequence shown here is derived from an EMBL/GenBank/DDBJ whole genome shotgun (WGS) entry which is preliminary data.</text>
</comment>
<keyword evidence="1" id="KW-0812">Transmembrane</keyword>
<reference evidence="2 3" key="1">
    <citation type="submission" date="2019-06" db="EMBL/GenBank/DDBJ databases">
        <title>Genomic insights into carbon and energy metabolism of Deferribacter autotrophicus revealed new metabolic traits in the phylum Deferribacteres.</title>
        <authorList>
            <person name="Slobodkin A.I."/>
            <person name="Slobodkina G.B."/>
            <person name="Allioux M."/>
            <person name="Alain K."/>
            <person name="Jebbar M."/>
            <person name="Shadrin V."/>
            <person name="Kublanov I.V."/>
            <person name="Toshchakov S.V."/>
            <person name="Bonch-Osmolovskaya E.A."/>
        </authorList>
    </citation>
    <scope>NUCLEOTIDE SEQUENCE [LARGE SCALE GENOMIC DNA]</scope>
    <source>
        <strain evidence="2 3">SL50</strain>
    </source>
</reference>
<evidence type="ECO:0000256" key="1">
    <source>
        <dbReference type="SAM" id="Phobius"/>
    </source>
</evidence>
<proteinExistence type="predicted"/>
<dbReference type="GO" id="GO:0005886">
    <property type="term" value="C:plasma membrane"/>
    <property type="evidence" value="ECO:0007669"/>
    <property type="project" value="TreeGrafter"/>
</dbReference>
<sequence length="237" mass="28095">MVDYMSKLKRFIKSLFYQANWNYENMQGTGFVYLLDEINKEKEFNVPDRIIKKELSYFNTHPFLFMFVVGVWFREFLNNGDPEQYKRIYSSAFGALGDSFFWHALRPASFVFAAIIAFYNPVIALIFYLLFFNFFHFFFLYRGFDIGFTYGKETISWFNKILFNKWSNYFDIMTSFFMGLFLIVMLHKSGFENNVNFYIICLGYFLTGTALAKKVDVVFSLMVVMIVTFVLKISVGI</sequence>
<feature type="transmembrane region" description="Helical" evidence="1">
    <location>
        <begin position="195"/>
        <end position="212"/>
    </location>
</feature>
<name>A0A5A8F331_9BACT</name>
<dbReference type="InterPro" id="IPR004704">
    <property type="entry name" value="PTS_IID_man"/>
</dbReference>
<dbReference type="PANTHER" id="PTHR32502">
    <property type="entry name" value="N-ACETYLGALACTOSAMINE PERMEASE II COMPONENT-RELATED"/>
    <property type="match status" value="1"/>
</dbReference>
<feature type="transmembrane region" description="Helical" evidence="1">
    <location>
        <begin position="218"/>
        <end position="235"/>
    </location>
</feature>
<dbReference type="EMBL" id="VFJB01000005">
    <property type="protein sequence ID" value="KAA0258203.1"/>
    <property type="molecule type" value="Genomic_DNA"/>
</dbReference>
<organism evidence="2 3">
    <name type="scientific">Deferribacter autotrophicus</name>
    <dbReference type="NCBI Taxonomy" id="500465"/>
    <lineage>
        <taxon>Bacteria</taxon>
        <taxon>Pseudomonadati</taxon>
        <taxon>Deferribacterota</taxon>
        <taxon>Deferribacteres</taxon>
        <taxon>Deferribacterales</taxon>
        <taxon>Deferribacteraceae</taxon>
        <taxon>Deferribacter</taxon>
    </lineage>
</organism>
<dbReference type="Proteomes" id="UP000322876">
    <property type="component" value="Unassembled WGS sequence"/>
</dbReference>
<accession>A0A5A8F331</accession>
<protein>
    <submittedName>
        <fullName evidence="2">PTS mannose transporter subunit IID</fullName>
    </submittedName>
</protein>
<dbReference type="GO" id="GO:0009401">
    <property type="term" value="P:phosphoenolpyruvate-dependent sugar phosphotransferase system"/>
    <property type="evidence" value="ECO:0007669"/>
    <property type="project" value="InterPro"/>
</dbReference>
<feature type="transmembrane region" description="Helical" evidence="1">
    <location>
        <begin position="55"/>
        <end position="73"/>
    </location>
</feature>
<keyword evidence="1" id="KW-1133">Transmembrane helix</keyword>
<gene>
    <name evidence="2" type="ORF">FHQ18_07360</name>
</gene>
<dbReference type="PANTHER" id="PTHR32502:SF23">
    <property type="entry name" value="TRANSPORT PROTEIN, PTS SYSTEM"/>
    <property type="match status" value="1"/>
</dbReference>
<keyword evidence="1" id="KW-0472">Membrane</keyword>
<keyword evidence="3" id="KW-1185">Reference proteome</keyword>
<dbReference type="Pfam" id="PF03613">
    <property type="entry name" value="EIID-AGA"/>
    <property type="match status" value="1"/>
</dbReference>
<evidence type="ECO:0000313" key="2">
    <source>
        <dbReference type="EMBL" id="KAA0258203.1"/>
    </source>
</evidence>
<dbReference type="AlphaFoldDB" id="A0A5A8F331"/>
<evidence type="ECO:0000313" key="3">
    <source>
        <dbReference type="Proteomes" id="UP000322876"/>
    </source>
</evidence>